<dbReference type="SUPFAM" id="SSF52540">
    <property type="entry name" value="P-loop containing nucleoside triphosphate hydrolases"/>
    <property type="match status" value="1"/>
</dbReference>
<dbReference type="Pfam" id="PF03205">
    <property type="entry name" value="MobB"/>
    <property type="match status" value="1"/>
</dbReference>
<name>A0A2T0AKB9_9FIRM</name>
<comment type="caution">
    <text evidence="2">The sequence shown here is derived from an EMBL/GenBank/DDBJ whole genome shotgun (WGS) entry which is preliminary data.</text>
</comment>
<dbReference type="CDD" id="cd03116">
    <property type="entry name" value="MobB"/>
    <property type="match status" value="1"/>
</dbReference>
<protein>
    <submittedName>
        <fullName evidence="2">Molybdopterin-guanine dinucleotide biosynthesis adapter protein</fullName>
    </submittedName>
</protein>
<dbReference type="NCBIfam" id="TIGR00176">
    <property type="entry name" value="mobB"/>
    <property type="match status" value="1"/>
</dbReference>
<organism evidence="2 3">
    <name type="scientific">Neomoorella humiferrea</name>
    <dbReference type="NCBI Taxonomy" id="676965"/>
    <lineage>
        <taxon>Bacteria</taxon>
        <taxon>Bacillati</taxon>
        <taxon>Bacillota</taxon>
        <taxon>Clostridia</taxon>
        <taxon>Neomoorellales</taxon>
        <taxon>Neomoorellaceae</taxon>
        <taxon>Neomoorella</taxon>
    </lineage>
</organism>
<dbReference type="InterPro" id="IPR052539">
    <property type="entry name" value="MGD_biosynthesis_adapter"/>
</dbReference>
<dbReference type="GO" id="GO:0005525">
    <property type="term" value="F:GTP binding"/>
    <property type="evidence" value="ECO:0007669"/>
    <property type="project" value="InterPro"/>
</dbReference>
<dbReference type="PANTHER" id="PTHR40072:SF1">
    <property type="entry name" value="MOLYBDOPTERIN-GUANINE DINUCLEOTIDE BIOSYNTHESIS ADAPTER PROTEIN"/>
    <property type="match status" value="1"/>
</dbReference>
<evidence type="ECO:0000259" key="1">
    <source>
        <dbReference type="Pfam" id="PF03205"/>
    </source>
</evidence>
<sequence>MMAETPIISVVGKSDVGKTTLLTKLLPELKRRGYRVATIKHDTHGFDIDRPGKDTWRHAEAGADVVVISSPTKIAFIEKVETELPLDAIAARIHNVDLIITEGYKRGDKPKIEVHRAAVSKELLCEAKELLAVATDEPLSIGVPCYDLDDAAGLVDLIEERILAPAGRKRSI</sequence>
<proteinExistence type="predicted"/>
<dbReference type="InterPro" id="IPR004435">
    <property type="entry name" value="MobB_dom"/>
</dbReference>
<dbReference type="AlphaFoldDB" id="A0A2T0AKB9"/>
<feature type="domain" description="Molybdopterin-guanine dinucleotide biosynthesis protein B (MobB)" evidence="1">
    <location>
        <begin position="7"/>
        <end position="136"/>
    </location>
</feature>
<dbReference type="Proteomes" id="UP000238415">
    <property type="component" value="Unassembled WGS sequence"/>
</dbReference>
<dbReference type="EMBL" id="PVXM01000058">
    <property type="protein sequence ID" value="PRR69034.1"/>
    <property type="molecule type" value="Genomic_DNA"/>
</dbReference>
<evidence type="ECO:0000313" key="2">
    <source>
        <dbReference type="EMBL" id="PRR69034.1"/>
    </source>
</evidence>
<dbReference type="InterPro" id="IPR027417">
    <property type="entry name" value="P-loop_NTPase"/>
</dbReference>
<accession>A0A2T0AKB9</accession>
<dbReference type="PANTHER" id="PTHR40072">
    <property type="entry name" value="MOLYBDOPTERIN-GUANINE DINUCLEOTIDE BIOSYNTHESIS ADAPTER PROTEIN-RELATED"/>
    <property type="match status" value="1"/>
</dbReference>
<dbReference type="GO" id="GO:0006777">
    <property type="term" value="P:Mo-molybdopterin cofactor biosynthetic process"/>
    <property type="evidence" value="ECO:0007669"/>
    <property type="project" value="InterPro"/>
</dbReference>
<gene>
    <name evidence="2" type="primary">mobB</name>
    <name evidence="2" type="ORF">MOHU_25650</name>
</gene>
<evidence type="ECO:0000313" key="3">
    <source>
        <dbReference type="Proteomes" id="UP000238415"/>
    </source>
</evidence>
<keyword evidence="3" id="KW-1185">Reference proteome</keyword>
<reference evidence="2 3" key="1">
    <citation type="submission" date="2018-03" db="EMBL/GenBank/DDBJ databases">
        <title>Genome sequence of Moorella humiferrea DSM 23265.</title>
        <authorList>
            <person name="Poehlein A."/>
            <person name="Daniel R."/>
        </authorList>
    </citation>
    <scope>NUCLEOTIDE SEQUENCE [LARGE SCALE GENOMIC DNA]</scope>
    <source>
        <strain evidence="2 3">DSM 23265</strain>
    </source>
</reference>
<dbReference type="Gene3D" id="3.40.50.300">
    <property type="entry name" value="P-loop containing nucleotide triphosphate hydrolases"/>
    <property type="match status" value="1"/>
</dbReference>